<dbReference type="InterPro" id="IPR036890">
    <property type="entry name" value="HATPase_C_sf"/>
</dbReference>
<name>A0AAW9Q6Y7_9CYAN</name>
<sequence length="756" mass="87558">MHLLELMFETSRDIIVITTSAQEDLVNAALHTPIVYANPAFTKLVDCTLSEVIGRTRSSLQGDRIHAISDPSHLTIHRVELHSDRQNGEPYWGELSLSPITNQAGEQTHWLIIERDITEHKQKEALLTGQLQQITDSCQLNAIALTQVKQTLQDKKDLLQLFMDNIHQQIFWKDRNSVFQGCNTNWAKAAKLESTEFIIGKTDYDLLPNREVADRYRAQDRQIMESNTPILHAIEIKQKKDEKGQQRWLDVSKIPFHNSMGEVVGLLCTIEDITERKLAEDALKASEEKLRSIFENAPIGIVLCDVHGSFVEANPTFCHMLDYTEAELKKLTFQELTYPFDLHQELSYVQKCLQNEVNQFQLEKRFVRKDKQKVWVKLLVSMIRDEFDRPLYSLAMVEDINDRKESEEALRQSEERFRKIFEEGPLGMAIIGFNQRLIKVNHMLCQMLGYSEIELMSRPFNSLTHPADAIKDAILAKQLYYGKIPQYQIEKRCIKKNREEIWVLLTAYVVHDQNGKTMHSLAMIRDITKQKQAQELIAASLREKEVLIKEIHHRVKNNLHVIANLLDLQSQYIEDEKILSLFSDCQNRIHSMALIHEQLYQSSTVGEVNFNEYIQSLIDNLFDSFSTHTNDIKQEIDAEAITLNMETSIPCGLIINELVSNSLKYAFPERQGGLIRIRFYADYNTNDKVLHLIVRDNGIGMNRDFDWQNSGTLGLRLVRILTRQLEGNLEVDTSNGTQFHLSFKELKYRERLHAHD</sequence>
<dbReference type="InterPro" id="IPR000014">
    <property type="entry name" value="PAS"/>
</dbReference>
<dbReference type="GO" id="GO:0016301">
    <property type="term" value="F:kinase activity"/>
    <property type="evidence" value="ECO:0007669"/>
    <property type="project" value="UniProtKB-KW"/>
</dbReference>
<evidence type="ECO:0000256" key="2">
    <source>
        <dbReference type="SAM" id="Coils"/>
    </source>
</evidence>
<feature type="domain" description="PAC" evidence="5">
    <location>
        <begin position="232"/>
        <end position="285"/>
    </location>
</feature>
<dbReference type="Pfam" id="PF02518">
    <property type="entry name" value="HATPase_c"/>
    <property type="match status" value="1"/>
</dbReference>
<evidence type="ECO:0000313" key="6">
    <source>
        <dbReference type="EMBL" id="MEE3718693.1"/>
    </source>
</evidence>
<evidence type="ECO:0000313" key="7">
    <source>
        <dbReference type="Proteomes" id="UP001333818"/>
    </source>
</evidence>
<reference evidence="6" key="1">
    <citation type="submission" date="2024-01" db="EMBL/GenBank/DDBJ databases">
        <title>Bank of Algae and Cyanobacteria of the Azores (BACA) strain genomes.</title>
        <authorList>
            <person name="Luz R."/>
            <person name="Cordeiro R."/>
            <person name="Fonseca A."/>
            <person name="Goncalves V."/>
        </authorList>
    </citation>
    <scope>NUCLEOTIDE SEQUENCE</scope>
    <source>
        <strain evidence="6">BACA0141</strain>
    </source>
</reference>
<dbReference type="Proteomes" id="UP001333818">
    <property type="component" value="Unassembled WGS sequence"/>
</dbReference>
<dbReference type="PANTHER" id="PTHR43065:SF23">
    <property type="entry name" value="SENSOR HISTIDINE KINASE PDTAS"/>
    <property type="match status" value="1"/>
</dbReference>
<evidence type="ECO:0000259" key="4">
    <source>
        <dbReference type="PROSITE" id="PS50112"/>
    </source>
</evidence>
<dbReference type="InterPro" id="IPR005467">
    <property type="entry name" value="His_kinase_dom"/>
</dbReference>
<dbReference type="InterPro" id="IPR003594">
    <property type="entry name" value="HATPase_dom"/>
</dbReference>
<feature type="domain" description="PAS" evidence="4">
    <location>
        <begin position="286"/>
        <end position="356"/>
    </location>
</feature>
<dbReference type="SMART" id="SM00387">
    <property type="entry name" value="HATPase_c"/>
    <property type="match status" value="1"/>
</dbReference>
<dbReference type="PROSITE" id="PS50113">
    <property type="entry name" value="PAC"/>
    <property type="match status" value="4"/>
</dbReference>
<dbReference type="CDD" id="cd00130">
    <property type="entry name" value="PAS"/>
    <property type="match status" value="3"/>
</dbReference>
<proteinExistence type="predicted"/>
<keyword evidence="1" id="KW-0808">Transferase</keyword>
<comment type="caution">
    <text evidence="6">The sequence shown here is derived from an EMBL/GenBank/DDBJ whole genome shotgun (WGS) entry which is preliminary data.</text>
</comment>
<feature type="domain" description="PAC" evidence="5">
    <location>
        <begin position="360"/>
        <end position="412"/>
    </location>
</feature>
<dbReference type="SMART" id="SM00091">
    <property type="entry name" value="PAS"/>
    <property type="match status" value="3"/>
</dbReference>
<dbReference type="SMART" id="SM00086">
    <property type="entry name" value="PAC"/>
    <property type="match status" value="4"/>
</dbReference>
<protein>
    <submittedName>
        <fullName evidence="6">PAS domain S-box protein</fullName>
    </submittedName>
</protein>
<dbReference type="SUPFAM" id="SSF55785">
    <property type="entry name" value="PYP-like sensor domain (PAS domain)"/>
    <property type="match status" value="4"/>
</dbReference>
<dbReference type="InterPro" id="IPR011495">
    <property type="entry name" value="Sig_transdc_His_kin_sub2_dim/P"/>
</dbReference>
<feature type="domain" description="PAS" evidence="4">
    <location>
        <begin position="413"/>
        <end position="468"/>
    </location>
</feature>
<keyword evidence="2" id="KW-0175">Coiled coil</keyword>
<feature type="domain" description="PAC" evidence="5">
    <location>
        <begin position="487"/>
        <end position="539"/>
    </location>
</feature>
<keyword evidence="1" id="KW-0418">Kinase</keyword>
<dbReference type="Gene3D" id="3.30.565.10">
    <property type="entry name" value="Histidine kinase-like ATPase, C-terminal domain"/>
    <property type="match status" value="1"/>
</dbReference>
<dbReference type="PROSITE" id="PS50109">
    <property type="entry name" value="HIS_KIN"/>
    <property type="match status" value="1"/>
</dbReference>
<feature type="coiled-coil region" evidence="2">
    <location>
        <begin position="396"/>
        <end position="423"/>
    </location>
</feature>
<organism evidence="6 7">
    <name type="scientific">Tumidithrix elongata BACA0141</name>
    <dbReference type="NCBI Taxonomy" id="2716417"/>
    <lineage>
        <taxon>Bacteria</taxon>
        <taxon>Bacillati</taxon>
        <taxon>Cyanobacteriota</taxon>
        <taxon>Cyanophyceae</taxon>
        <taxon>Pseudanabaenales</taxon>
        <taxon>Pseudanabaenaceae</taxon>
        <taxon>Tumidithrix</taxon>
        <taxon>Tumidithrix elongata</taxon>
    </lineage>
</organism>
<dbReference type="PANTHER" id="PTHR43065">
    <property type="entry name" value="SENSOR HISTIDINE KINASE"/>
    <property type="match status" value="1"/>
</dbReference>
<accession>A0AAW9Q6Y7</accession>
<evidence type="ECO:0000259" key="5">
    <source>
        <dbReference type="PROSITE" id="PS50113"/>
    </source>
</evidence>
<dbReference type="AlphaFoldDB" id="A0AAW9Q6Y7"/>
<dbReference type="NCBIfam" id="TIGR00229">
    <property type="entry name" value="sensory_box"/>
    <property type="match status" value="4"/>
</dbReference>
<evidence type="ECO:0000259" key="3">
    <source>
        <dbReference type="PROSITE" id="PS50109"/>
    </source>
</evidence>
<dbReference type="SUPFAM" id="SSF55874">
    <property type="entry name" value="ATPase domain of HSP90 chaperone/DNA topoisomerase II/histidine kinase"/>
    <property type="match status" value="1"/>
</dbReference>
<dbReference type="Pfam" id="PF07568">
    <property type="entry name" value="HisKA_2"/>
    <property type="match status" value="1"/>
</dbReference>
<dbReference type="Pfam" id="PF08448">
    <property type="entry name" value="PAS_4"/>
    <property type="match status" value="1"/>
</dbReference>
<dbReference type="Gene3D" id="3.30.450.20">
    <property type="entry name" value="PAS domain"/>
    <property type="match status" value="4"/>
</dbReference>
<gene>
    <name evidence="6" type="ORF">V2H45_18280</name>
</gene>
<dbReference type="PROSITE" id="PS50112">
    <property type="entry name" value="PAS"/>
    <property type="match status" value="2"/>
</dbReference>
<dbReference type="Pfam" id="PF13426">
    <property type="entry name" value="PAS_9"/>
    <property type="match status" value="3"/>
</dbReference>
<dbReference type="InterPro" id="IPR000700">
    <property type="entry name" value="PAS-assoc_C"/>
</dbReference>
<feature type="domain" description="PAC" evidence="5">
    <location>
        <begin position="77"/>
        <end position="129"/>
    </location>
</feature>
<dbReference type="InterPro" id="IPR013656">
    <property type="entry name" value="PAS_4"/>
</dbReference>
<keyword evidence="7" id="KW-1185">Reference proteome</keyword>
<feature type="domain" description="Histidine kinase" evidence="3">
    <location>
        <begin position="550"/>
        <end position="747"/>
    </location>
</feature>
<dbReference type="EMBL" id="JAZBJZ010000089">
    <property type="protein sequence ID" value="MEE3718693.1"/>
    <property type="molecule type" value="Genomic_DNA"/>
</dbReference>
<dbReference type="InterPro" id="IPR035965">
    <property type="entry name" value="PAS-like_dom_sf"/>
</dbReference>
<dbReference type="InterPro" id="IPR001610">
    <property type="entry name" value="PAC"/>
</dbReference>
<evidence type="ECO:0000256" key="1">
    <source>
        <dbReference type="ARBA" id="ARBA00022777"/>
    </source>
</evidence>